<dbReference type="GO" id="GO:0000976">
    <property type="term" value="F:transcription cis-regulatory region binding"/>
    <property type="evidence" value="ECO:0007669"/>
    <property type="project" value="TreeGrafter"/>
</dbReference>
<dbReference type="SUPFAM" id="SSF48498">
    <property type="entry name" value="Tetracyclin repressor-like, C-terminal domain"/>
    <property type="match status" value="1"/>
</dbReference>
<dbReference type="NCBIfam" id="NF041196">
    <property type="entry name" value="ScbR_bind_reg"/>
    <property type="match status" value="1"/>
</dbReference>
<protein>
    <submittedName>
        <fullName evidence="6">Putative TetR family transcriptional regulator</fullName>
    </submittedName>
</protein>
<evidence type="ECO:0000259" key="5">
    <source>
        <dbReference type="PROSITE" id="PS50977"/>
    </source>
</evidence>
<sequence length="223" mass="24534">MGAAPRQLHQARAVDTRRKLLAAAAAVFDDKGYAATTTADIVAEAEATKGALYFHFSTKEQIAQAIIQEQASWLDSLPVDEEHPVQAVINISYWVSSALRTDVIMRASIRLTIERNTFSTPDQDAYQQWEQALEQRWERASDEGLLAASWTPHAAAALVAGSFTGLQLVSQVASEDRRDLPARLTDFWNAVLPSLVSARGRKNLVVPPSPEWVSETVPLRPNA</sequence>
<dbReference type="InterPro" id="IPR009057">
    <property type="entry name" value="Homeodomain-like_sf"/>
</dbReference>
<organism evidence="6 7">
    <name type="scientific">Gordonia soli NBRC 108243</name>
    <dbReference type="NCBI Taxonomy" id="1223545"/>
    <lineage>
        <taxon>Bacteria</taxon>
        <taxon>Bacillati</taxon>
        <taxon>Actinomycetota</taxon>
        <taxon>Actinomycetes</taxon>
        <taxon>Mycobacteriales</taxon>
        <taxon>Gordoniaceae</taxon>
        <taxon>Gordonia</taxon>
    </lineage>
</organism>
<dbReference type="PANTHER" id="PTHR30055">
    <property type="entry name" value="HTH-TYPE TRANSCRIPTIONAL REGULATOR RUTR"/>
    <property type="match status" value="1"/>
</dbReference>
<evidence type="ECO:0000256" key="3">
    <source>
        <dbReference type="ARBA" id="ARBA00023163"/>
    </source>
</evidence>
<keyword evidence="2 4" id="KW-0238">DNA-binding</keyword>
<dbReference type="InterPro" id="IPR001647">
    <property type="entry name" value="HTH_TetR"/>
</dbReference>
<feature type="DNA-binding region" description="H-T-H motif" evidence="4">
    <location>
        <begin position="37"/>
        <end position="56"/>
    </location>
</feature>
<evidence type="ECO:0000256" key="2">
    <source>
        <dbReference type="ARBA" id="ARBA00023125"/>
    </source>
</evidence>
<evidence type="ECO:0000313" key="6">
    <source>
        <dbReference type="EMBL" id="GAC67442.1"/>
    </source>
</evidence>
<keyword evidence="3" id="KW-0804">Transcription</keyword>
<dbReference type="InterPro" id="IPR036271">
    <property type="entry name" value="Tet_transcr_reg_TetR-rel_C_sf"/>
</dbReference>
<accession>M0QJ50</accession>
<dbReference type="AlphaFoldDB" id="M0QJ50"/>
<keyword evidence="1" id="KW-0805">Transcription regulation</keyword>
<dbReference type="InterPro" id="IPR050109">
    <property type="entry name" value="HTH-type_TetR-like_transc_reg"/>
</dbReference>
<dbReference type="PRINTS" id="PR00455">
    <property type="entry name" value="HTHTETR"/>
</dbReference>
<name>M0QJ50_9ACTN</name>
<dbReference type="InterPro" id="IPR023772">
    <property type="entry name" value="DNA-bd_HTH_TetR-type_CS"/>
</dbReference>
<dbReference type="EMBL" id="BANX01000008">
    <property type="protein sequence ID" value="GAC67442.1"/>
    <property type="molecule type" value="Genomic_DNA"/>
</dbReference>
<evidence type="ECO:0000256" key="4">
    <source>
        <dbReference type="PROSITE-ProRule" id="PRU00335"/>
    </source>
</evidence>
<dbReference type="Pfam" id="PF00440">
    <property type="entry name" value="TetR_N"/>
    <property type="match status" value="1"/>
</dbReference>
<dbReference type="InterPro" id="IPR047923">
    <property type="entry name" value="ArpA-like"/>
</dbReference>
<feature type="domain" description="HTH tetR-type" evidence="5">
    <location>
        <begin position="14"/>
        <end position="74"/>
    </location>
</feature>
<proteinExistence type="predicted"/>
<evidence type="ECO:0000313" key="7">
    <source>
        <dbReference type="Proteomes" id="UP000011666"/>
    </source>
</evidence>
<evidence type="ECO:0000256" key="1">
    <source>
        <dbReference type="ARBA" id="ARBA00023015"/>
    </source>
</evidence>
<reference evidence="6 7" key="1">
    <citation type="submission" date="2013-01" db="EMBL/GenBank/DDBJ databases">
        <title>Whole genome shotgun sequence of Gordonia soli NBRC 108243.</title>
        <authorList>
            <person name="Isaki-Nakamura S."/>
            <person name="Hosoyama A."/>
            <person name="Tsuchikane K."/>
            <person name="Ando Y."/>
            <person name="Baba S."/>
            <person name="Ohji S."/>
            <person name="Hamada M."/>
            <person name="Tamura T."/>
            <person name="Yamazoe A."/>
            <person name="Yamazaki S."/>
            <person name="Fujita N."/>
        </authorList>
    </citation>
    <scope>NUCLEOTIDE SEQUENCE [LARGE SCALE GENOMIC DNA]</scope>
    <source>
        <strain evidence="6 7">NBRC 108243</strain>
    </source>
</reference>
<gene>
    <name evidence="6" type="ORF">GS4_08_00260</name>
</gene>
<dbReference type="PANTHER" id="PTHR30055:SF234">
    <property type="entry name" value="HTH-TYPE TRANSCRIPTIONAL REGULATOR BETI"/>
    <property type="match status" value="1"/>
</dbReference>
<dbReference type="GO" id="GO:0003700">
    <property type="term" value="F:DNA-binding transcription factor activity"/>
    <property type="evidence" value="ECO:0007669"/>
    <property type="project" value="TreeGrafter"/>
</dbReference>
<dbReference type="eggNOG" id="COG1309">
    <property type="taxonomic scope" value="Bacteria"/>
</dbReference>
<dbReference type="OrthoDB" id="3237195at2"/>
<dbReference type="STRING" id="1223545.GS4_08_00260"/>
<dbReference type="Proteomes" id="UP000011666">
    <property type="component" value="Unassembled WGS sequence"/>
</dbReference>
<comment type="caution">
    <text evidence="6">The sequence shown here is derived from an EMBL/GenBank/DDBJ whole genome shotgun (WGS) entry which is preliminary data.</text>
</comment>
<keyword evidence="7" id="KW-1185">Reference proteome</keyword>
<dbReference type="SUPFAM" id="SSF46689">
    <property type="entry name" value="Homeodomain-like"/>
    <property type="match status" value="1"/>
</dbReference>
<dbReference type="RefSeq" id="WP_007618645.1">
    <property type="nucleotide sequence ID" value="NZ_BANX01000008.1"/>
</dbReference>
<dbReference type="PROSITE" id="PS01081">
    <property type="entry name" value="HTH_TETR_1"/>
    <property type="match status" value="1"/>
</dbReference>
<dbReference type="PROSITE" id="PS50977">
    <property type="entry name" value="HTH_TETR_2"/>
    <property type="match status" value="1"/>
</dbReference>
<dbReference type="Gene3D" id="1.10.357.10">
    <property type="entry name" value="Tetracycline Repressor, domain 2"/>
    <property type="match status" value="1"/>
</dbReference>